<evidence type="ECO:0000313" key="14">
    <source>
        <dbReference type="Proteomes" id="UP001162156"/>
    </source>
</evidence>
<dbReference type="FunFam" id="3.40.20.10:FF:000011">
    <property type="entry name" value="Drebrin-like protein B"/>
    <property type="match status" value="1"/>
</dbReference>
<dbReference type="InterPro" id="IPR035717">
    <property type="entry name" value="Drebrin-like_SH3"/>
</dbReference>
<dbReference type="GO" id="GO:0030864">
    <property type="term" value="C:cortical actin cytoskeleton"/>
    <property type="evidence" value="ECO:0007669"/>
    <property type="project" value="TreeGrafter"/>
</dbReference>
<evidence type="ECO:0000259" key="11">
    <source>
        <dbReference type="PROSITE" id="PS50002"/>
    </source>
</evidence>
<dbReference type="PROSITE" id="PS51263">
    <property type="entry name" value="ADF_H"/>
    <property type="match status" value="1"/>
</dbReference>
<comment type="similarity">
    <text evidence="2">Belongs to the ABP1 family.</text>
</comment>
<evidence type="ECO:0000256" key="10">
    <source>
        <dbReference type="SAM" id="MobiDB-lite"/>
    </source>
</evidence>
<dbReference type="GO" id="GO:0045211">
    <property type="term" value="C:postsynaptic membrane"/>
    <property type="evidence" value="ECO:0007669"/>
    <property type="project" value="TreeGrafter"/>
</dbReference>
<evidence type="ECO:0000256" key="6">
    <source>
        <dbReference type="ARBA" id="ARBA00023203"/>
    </source>
</evidence>
<evidence type="ECO:0000256" key="1">
    <source>
        <dbReference type="ARBA" id="ARBA00004245"/>
    </source>
</evidence>
<keyword evidence="7" id="KW-0206">Cytoskeleton</keyword>
<keyword evidence="4" id="KW-0963">Cytoplasm</keyword>
<dbReference type="Pfam" id="PF00241">
    <property type="entry name" value="Cofilin_ADF"/>
    <property type="match status" value="1"/>
</dbReference>
<dbReference type="PANTHER" id="PTHR10829">
    <property type="entry name" value="CORTACTIN AND DREBRIN"/>
    <property type="match status" value="1"/>
</dbReference>
<gene>
    <name evidence="13" type="ORF">NQ314_001620</name>
</gene>
<dbReference type="AlphaFoldDB" id="A0AAV8ZTB0"/>
<organism evidence="13 14">
    <name type="scientific">Rhamnusium bicolor</name>
    <dbReference type="NCBI Taxonomy" id="1586634"/>
    <lineage>
        <taxon>Eukaryota</taxon>
        <taxon>Metazoa</taxon>
        <taxon>Ecdysozoa</taxon>
        <taxon>Arthropoda</taxon>
        <taxon>Hexapoda</taxon>
        <taxon>Insecta</taxon>
        <taxon>Pterygota</taxon>
        <taxon>Neoptera</taxon>
        <taxon>Endopterygota</taxon>
        <taxon>Coleoptera</taxon>
        <taxon>Polyphaga</taxon>
        <taxon>Cucujiformia</taxon>
        <taxon>Chrysomeloidea</taxon>
        <taxon>Cerambycidae</taxon>
        <taxon>Lepturinae</taxon>
        <taxon>Rhagiini</taxon>
        <taxon>Rhamnusium</taxon>
    </lineage>
</organism>
<dbReference type="SMART" id="SM00326">
    <property type="entry name" value="SH3"/>
    <property type="match status" value="1"/>
</dbReference>
<comment type="subcellular location">
    <subcellularLocation>
        <location evidence="1">Cytoplasm</location>
        <location evidence="1">Cytoskeleton</location>
    </subcellularLocation>
</comment>
<evidence type="ECO:0000256" key="7">
    <source>
        <dbReference type="ARBA" id="ARBA00023212"/>
    </source>
</evidence>
<dbReference type="InterPro" id="IPR001452">
    <property type="entry name" value="SH3_domain"/>
</dbReference>
<dbReference type="InterPro" id="IPR036028">
    <property type="entry name" value="SH3-like_dom_sf"/>
</dbReference>
<keyword evidence="14" id="KW-1185">Reference proteome</keyword>
<dbReference type="GO" id="GO:0051015">
    <property type="term" value="F:actin filament binding"/>
    <property type="evidence" value="ECO:0007669"/>
    <property type="project" value="TreeGrafter"/>
</dbReference>
<name>A0AAV8ZTB0_9CUCU</name>
<dbReference type="GO" id="GO:0030027">
    <property type="term" value="C:lamellipodium"/>
    <property type="evidence" value="ECO:0007669"/>
    <property type="project" value="TreeGrafter"/>
</dbReference>
<keyword evidence="6" id="KW-0009">Actin-binding</keyword>
<dbReference type="Proteomes" id="UP001162156">
    <property type="component" value="Unassembled WGS sequence"/>
</dbReference>
<evidence type="ECO:0000256" key="2">
    <source>
        <dbReference type="ARBA" id="ARBA00011039"/>
    </source>
</evidence>
<feature type="compositionally biased region" description="Polar residues" evidence="10">
    <location>
        <begin position="280"/>
        <end position="291"/>
    </location>
</feature>
<dbReference type="PANTHER" id="PTHR10829:SF25">
    <property type="entry name" value="DREBRIN-LIKE PROTEIN"/>
    <property type="match status" value="1"/>
</dbReference>
<dbReference type="Gene3D" id="2.30.30.40">
    <property type="entry name" value="SH3 Domains"/>
    <property type="match status" value="1"/>
</dbReference>
<dbReference type="PROSITE" id="PS50002">
    <property type="entry name" value="SH3"/>
    <property type="match status" value="1"/>
</dbReference>
<keyword evidence="3 8" id="KW-0728">SH3 domain</keyword>
<proteinExistence type="inferred from homology"/>
<evidence type="ECO:0000256" key="3">
    <source>
        <dbReference type="ARBA" id="ARBA00022443"/>
    </source>
</evidence>
<dbReference type="PRINTS" id="PR00452">
    <property type="entry name" value="SH3DOMAIN"/>
</dbReference>
<feature type="domain" description="ADF-H" evidence="12">
    <location>
        <begin position="2"/>
        <end position="133"/>
    </location>
</feature>
<evidence type="ECO:0000259" key="12">
    <source>
        <dbReference type="PROSITE" id="PS51263"/>
    </source>
</evidence>
<dbReference type="GO" id="GO:0030427">
    <property type="term" value="C:site of polarized growth"/>
    <property type="evidence" value="ECO:0007669"/>
    <property type="project" value="TreeGrafter"/>
</dbReference>
<dbReference type="FunFam" id="2.30.30.40:FF:000046">
    <property type="entry name" value="Drebrin-like protein isoform B"/>
    <property type="match status" value="1"/>
</dbReference>
<dbReference type="GO" id="GO:0045773">
    <property type="term" value="P:positive regulation of axon extension"/>
    <property type="evidence" value="ECO:0007669"/>
    <property type="project" value="TreeGrafter"/>
</dbReference>
<protein>
    <recommendedName>
        <fullName evidence="15">Drebrin-like protein</fullName>
    </recommendedName>
</protein>
<dbReference type="SUPFAM" id="SSF55753">
    <property type="entry name" value="Actin depolymerizing proteins"/>
    <property type="match status" value="1"/>
</dbReference>
<dbReference type="GO" id="GO:0014069">
    <property type="term" value="C:postsynaptic density"/>
    <property type="evidence" value="ECO:0007669"/>
    <property type="project" value="TreeGrafter"/>
</dbReference>
<keyword evidence="5 9" id="KW-0175">Coiled coil</keyword>
<dbReference type="Pfam" id="PF14604">
    <property type="entry name" value="SH3_9"/>
    <property type="match status" value="1"/>
</dbReference>
<comment type="caution">
    <text evidence="13">The sequence shown here is derived from an EMBL/GenBank/DDBJ whole genome shotgun (WGS) entry which is preliminary data.</text>
</comment>
<dbReference type="EMBL" id="JANEYF010000473">
    <property type="protein sequence ID" value="KAJ8969706.1"/>
    <property type="molecule type" value="Genomic_DNA"/>
</dbReference>
<dbReference type="InterPro" id="IPR029006">
    <property type="entry name" value="ADF-H/Gelsolin-like_dom_sf"/>
</dbReference>
<dbReference type="CDD" id="cd11281">
    <property type="entry name" value="ADF_drebrin_like"/>
    <property type="match status" value="1"/>
</dbReference>
<reference evidence="13" key="1">
    <citation type="journal article" date="2023" name="Insect Mol. Biol.">
        <title>Genome sequencing provides insights into the evolution of gene families encoding plant cell wall-degrading enzymes in longhorned beetles.</title>
        <authorList>
            <person name="Shin N.R."/>
            <person name="Okamura Y."/>
            <person name="Kirsch R."/>
            <person name="Pauchet Y."/>
        </authorList>
    </citation>
    <scope>NUCLEOTIDE SEQUENCE</scope>
    <source>
        <strain evidence="13">RBIC_L_NR</strain>
    </source>
</reference>
<dbReference type="CDD" id="cd11960">
    <property type="entry name" value="SH3_Abp1_eu"/>
    <property type="match status" value="1"/>
</dbReference>
<dbReference type="GO" id="GO:0030425">
    <property type="term" value="C:dendrite"/>
    <property type="evidence" value="ECO:0007669"/>
    <property type="project" value="TreeGrafter"/>
</dbReference>
<evidence type="ECO:0000256" key="5">
    <source>
        <dbReference type="ARBA" id="ARBA00023054"/>
    </source>
</evidence>
<feature type="coiled-coil region" evidence="9">
    <location>
        <begin position="177"/>
        <end position="216"/>
    </location>
</feature>
<evidence type="ECO:0008006" key="15">
    <source>
        <dbReference type="Google" id="ProtNLM"/>
    </source>
</evidence>
<dbReference type="GO" id="GO:0048812">
    <property type="term" value="P:neuron projection morphogenesis"/>
    <property type="evidence" value="ECO:0007669"/>
    <property type="project" value="TreeGrafter"/>
</dbReference>
<evidence type="ECO:0000256" key="9">
    <source>
        <dbReference type="SAM" id="Coils"/>
    </source>
</evidence>
<dbReference type="SUPFAM" id="SSF50044">
    <property type="entry name" value="SH3-domain"/>
    <property type="match status" value="1"/>
</dbReference>
<dbReference type="Gene3D" id="3.40.20.10">
    <property type="entry name" value="Severin"/>
    <property type="match status" value="1"/>
</dbReference>
<dbReference type="SMART" id="SM00102">
    <property type="entry name" value="ADF"/>
    <property type="match status" value="1"/>
</dbReference>
<feature type="domain" description="SH3" evidence="11">
    <location>
        <begin position="322"/>
        <end position="382"/>
    </location>
</feature>
<feature type="region of interest" description="Disordered" evidence="10">
    <location>
        <begin position="257"/>
        <end position="298"/>
    </location>
</feature>
<sequence length="382" mass="44091">MSVDLNKNRVSLQEAWKDVLNDKTKTNWALFGYEGQTNSLKVVSTGCDGIAEMCEDLNSGKIMYAFAKVNDPKTSLDKCVLINWQGEGANTVRKGLCANHLRDIERFFSGAHLTLNARNEEEVEPELIIEKLKKGGSEYRFKVRVDPIEPAAPVGTTYQRVNPVKEINSQERDKFWKKEEEEERKRIEGEKQKKQAETYKLELEIAQREEKETKLREEQTLLRHNSIDQIKQNEKHNEKIEMFIYYNSRLPIQSVENNNISDDESDQFSTIKRSPKDNTKSSVTPTSPETNKNQENKDELVQNIEQITDQQFVDEYIYGLNKPIFQARALYDYQAADDTEISFDPGDVITNIEQVDEGWWQGLAPDGITYGLFPANYVELIE</sequence>
<evidence type="ECO:0000313" key="13">
    <source>
        <dbReference type="EMBL" id="KAJ8969706.1"/>
    </source>
</evidence>
<dbReference type="InterPro" id="IPR002108">
    <property type="entry name" value="ADF-H"/>
</dbReference>
<dbReference type="GO" id="GO:0030833">
    <property type="term" value="P:regulation of actin filament polymerization"/>
    <property type="evidence" value="ECO:0007669"/>
    <property type="project" value="TreeGrafter"/>
</dbReference>
<dbReference type="GO" id="GO:0005884">
    <property type="term" value="C:actin filament"/>
    <property type="evidence" value="ECO:0007669"/>
    <property type="project" value="TreeGrafter"/>
</dbReference>
<evidence type="ECO:0000256" key="8">
    <source>
        <dbReference type="PROSITE-ProRule" id="PRU00192"/>
    </source>
</evidence>
<accession>A0AAV8ZTB0</accession>
<evidence type="ECO:0000256" key="4">
    <source>
        <dbReference type="ARBA" id="ARBA00022490"/>
    </source>
</evidence>
<dbReference type="GO" id="GO:0098974">
    <property type="term" value="P:postsynaptic actin cytoskeleton organization"/>
    <property type="evidence" value="ECO:0007669"/>
    <property type="project" value="TreeGrafter"/>
</dbReference>